<reference evidence="3" key="2">
    <citation type="submission" date="2020-09" db="EMBL/GenBank/DDBJ databases">
        <authorList>
            <person name="Sun Q."/>
            <person name="Kim S."/>
        </authorList>
    </citation>
    <scope>NUCLEOTIDE SEQUENCE</scope>
    <source>
        <strain evidence="3">KCTC 42650</strain>
    </source>
</reference>
<dbReference type="Gene3D" id="2.60.120.10">
    <property type="entry name" value="Jelly Rolls"/>
    <property type="match status" value="1"/>
</dbReference>
<dbReference type="AlphaFoldDB" id="A0A8J3GZ35"/>
<dbReference type="EMBL" id="BNCJ01000012">
    <property type="protein sequence ID" value="GHF61006.1"/>
    <property type="molecule type" value="Genomic_DNA"/>
</dbReference>
<dbReference type="Pfam" id="PF07883">
    <property type="entry name" value="Cupin_2"/>
    <property type="match status" value="1"/>
</dbReference>
<protein>
    <submittedName>
        <fullName evidence="3">Transcriptional regulator</fullName>
    </submittedName>
</protein>
<dbReference type="InterPro" id="IPR011051">
    <property type="entry name" value="RmlC_Cupin_sf"/>
</dbReference>
<evidence type="ECO:0000259" key="2">
    <source>
        <dbReference type="Pfam" id="PF07883"/>
    </source>
</evidence>
<dbReference type="RefSeq" id="WP_308434607.1">
    <property type="nucleotide sequence ID" value="NZ_BNCJ01000012.1"/>
</dbReference>
<dbReference type="Proteomes" id="UP000626220">
    <property type="component" value="Unassembled WGS sequence"/>
</dbReference>
<dbReference type="SUPFAM" id="SSF51182">
    <property type="entry name" value="RmlC-like cupins"/>
    <property type="match status" value="1"/>
</dbReference>
<evidence type="ECO:0000313" key="4">
    <source>
        <dbReference type="Proteomes" id="UP000626220"/>
    </source>
</evidence>
<evidence type="ECO:0000313" key="3">
    <source>
        <dbReference type="EMBL" id="GHF61006.1"/>
    </source>
</evidence>
<gene>
    <name evidence="3" type="ORF">GCM10017056_35520</name>
</gene>
<dbReference type="InterPro" id="IPR051610">
    <property type="entry name" value="GPI/OXD"/>
</dbReference>
<sequence length="151" mass="16232">MKLDLASIAPRVGSGYPEPYAARFATRHVLPVGKAGGITQFGANVVTLRPGTASTLRHWHEEQDEFVIVLSGELMLAMDEGETPMGPGDCAAFPRGVANGHCLINRSDRDASFFVVGTHTPTERGHYSEEDLMVTAGPDGFTYTRKDGSPL</sequence>
<accession>A0A8J3GZ35</accession>
<evidence type="ECO:0000256" key="1">
    <source>
        <dbReference type="ARBA" id="ARBA00022723"/>
    </source>
</evidence>
<dbReference type="CDD" id="cd02224">
    <property type="entry name" value="cupin_SPO2919-like"/>
    <property type="match status" value="1"/>
</dbReference>
<reference evidence="3" key="1">
    <citation type="journal article" date="2014" name="Int. J. Syst. Evol. Microbiol.">
        <title>Complete genome sequence of Corynebacterium casei LMG S-19264T (=DSM 44701T), isolated from a smear-ripened cheese.</title>
        <authorList>
            <consortium name="US DOE Joint Genome Institute (JGI-PGF)"/>
            <person name="Walter F."/>
            <person name="Albersmeier A."/>
            <person name="Kalinowski J."/>
            <person name="Ruckert C."/>
        </authorList>
    </citation>
    <scope>NUCLEOTIDE SEQUENCE</scope>
    <source>
        <strain evidence="3">KCTC 42650</strain>
    </source>
</reference>
<name>A0A8J3GZ35_9RHOB</name>
<proteinExistence type="predicted"/>
<dbReference type="PANTHER" id="PTHR35848">
    <property type="entry name" value="OXALATE-BINDING PROTEIN"/>
    <property type="match status" value="1"/>
</dbReference>
<keyword evidence="1" id="KW-0479">Metal-binding</keyword>
<comment type="caution">
    <text evidence="3">The sequence shown here is derived from an EMBL/GenBank/DDBJ whole genome shotgun (WGS) entry which is preliminary data.</text>
</comment>
<dbReference type="GO" id="GO:0046872">
    <property type="term" value="F:metal ion binding"/>
    <property type="evidence" value="ECO:0007669"/>
    <property type="project" value="UniProtKB-KW"/>
</dbReference>
<dbReference type="InterPro" id="IPR014710">
    <property type="entry name" value="RmlC-like_jellyroll"/>
</dbReference>
<dbReference type="InterPro" id="IPR013096">
    <property type="entry name" value="Cupin_2"/>
</dbReference>
<organism evidence="3 4">
    <name type="scientific">Seohaeicola zhoushanensis</name>
    <dbReference type="NCBI Taxonomy" id="1569283"/>
    <lineage>
        <taxon>Bacteria</taxon>
        <taxon>Pseudomonadati</taxon>
        <taxon>Pseudomonadota</taxon>
        <taxon>Alphaproteobacteria</taxon>
        <taxon>Rhodobacterales</taxon>
        <taxon>Roseobacteraceae</taxon>
        <taxon>Seohaeicola</taxon>
    </lineage>
</organism>
<keyword evidence="4" id="KW-1185">Reference proteome</keyword>
<feature type="domain" description="Cupin type-2" evidence="2">
    <location>
        <begin position="45"/>
        <end position="116"/>
    </location>
</feature>
<dbReference type="PANTHER" id="PTHR35848:SF9">
    <property type="entry name" value="SLL1358 PROTEIN"/>
    <property type="match status" value="1"/>
</dbReference>